<dbReference type="AlphaFoldDB" id="A0A1H2NPH5"/>
<dbReference type="Pfam" id="PF06445">
    <property type="entry name" value="GyrI-like"/>
    <property type="match status" value="1"/>
</dbReference>
<dbReference type="SMART" id="SM00342">
    <property type="entry name" value="HTH_ARAC"/>
    <property type="match status" value="1"/>
</dbReference>
<dbReference type="InterPro" id="IPR018060">
    <property type="entry name" value="HTH_AraC"/>
</dbReference>
<dbReference type="PANTHER" id="PTHR40055">
    <property type="entry name" value="TRANSCRIPTIONAL REGULATOR YGIV-RELATED"/>
    <property type="match status" value="1"/>
</dbReference>
<dbReference type="InterPro" id="IPR020449">
    <property type="entry name" value="Tscrpt_reg_AraC-type_HTH"/>
</dbReference>
<evidence type="ECO:0000256" key="3">
    <source>
        <dbReference type="ARBA" id="ARBA00023163"/>
    </source>
</evidence>
<dbReference type="InterPro" id="IPR018062">
    <property type="entry name" value="HTH_AraC-typ_CS"/>
</dbReference>
<evidence type="ECO:0000313" key="6">
    <source>
        <dbReference type="Proteomes" id="UP000295254"/>
    </source>
</evidence>
<gene>
    <name evidence="5" type="ORF">EIY72_11895</name>
</gene>
<dbReference type="InterPro" id="IPR009057">
    <property type="entry name" value="Homeodomain-like_sf"/>
</dbReference>
<dbReference type="Proteomes" id="UP000295254">
    <property type="component" value="Unassembled WGS sequence"/>
</dbReference>
<dbReference type="GO" id="GO:0009893">
    <property type="term" value="P:positive regulation of metabolic process"/>
    <property type="evidence" value="ECO:0007669"/>
    <property type="project" value="UniProtKB-ARBA"/>
</dbReference>
<comment type="caution">
    <text evidence="5">The sequence shown here is derived from an EMBL/GenBank/DDBJ whole genome shotgun (WGS) entry which is preliminary data.</text>
</comment>
<reference evidence="6" key="1">
    <citation type="journal article" date="2019" name="bioRxiv">
        <title>Bacterially produced spermidine induces plant systemic susceptibility to pathogens.</title>
        <authorList>
            <person name="Melnyk R.A."/>
            <person name="Beskrovnaya P.A."/>
            <person name="Liu Z."/>
            <person name="Song Y."/>
            <person name="Haney C.H."/>
        </authorList>
    </citation>
    <scope>NUCLEOTIDE SEQUENCE [LARGE SCALE GENOMIC DNA]</scope>
    <source>
        <strain evidence="6">Dha-51</strain>
    </source>
</reference>
<accession>A0A1H2NPH5</accession>
<sequence length="289" mass="32590">MTDLPANAAYTERFNAVLAYIDAHLEGDLSVKTLSAVANFSAFHFHRQFSGFVGVPVSRYVQLMRLRRAAHRLASKADYPVLDAALDAGFESPEAFSRAFRRNFGMTPSAFARQPDWQVWNTVFSIPHFSRSIIMQVRIVEFPQVRLAALEHHGAPALVNQSVSRFIQWRQLSGQSPVATSRTFGIPYGNPDTTAPAEFRFDVCGEIHEAVLPNAFGVREIVIPAGRCVVVRHVGSPDHIGETIYPIYRDWLPASGEELRDHPLFFEYLSVYPETPQEQWQTDVYVPLQ</sequence>
<dbReference type="GO" id="GO:0003700">
    <property type="term" value="F:DNA-binding transcription factor activity"/>
    <property type="evidence" value="ECO:0007669"/>
    <property type="project" value="InterPro"/>
</dbReference>
<dbReference type="GO" id="GO:0043565">
    <property type="term" value="F:sequence-specific DNA binding"/>
    <property type="evidence" value="ECO:0007669"/>
    <property type="project" value="InterPro"/>
</dbReference>
<dbReference type="PANTHER" id="PTHR40055:SF1">
    <property type="entry name" value="TRANSCRIPTIONAL REGULATOR YGIV-RELATED"/>
    <property type="match status" value="1"/>
</dbReference>
<keyword evidence="2" id="KW-0238">DNA-binding</keyword>
<dbReference type="Gene3D" id="3.20.80.10">
    <property type="entry name" value="Regulatory factor, effector binding domain"/>
    <property type="match status" value="1"/>
</dbReference>
<dbReference type="InterPro" id="IPR010499">
    <property type="entry name" value="AraC_E-bd"/>
</dbReference>
<dbReference type="PROSITE" id="PS01124">
    <property type="entry name" value="HTH_ARAC_FAMILY_2"/>
    <property type="match status" value="1"/>
</dbReference>
<dbReference type="SUPFAM" id="SSF46689">
    <property type="entry name" value="Homeodomain-like"/>
    <property type="match status" value="2"/>
</dbReference>
<proteinExistence type="predicted"/>
<dbReference type="Gene3D" id="1.10.10.60">
    <property type="entry name" value="Homeodomain-like"/>
    <property type="match status" value="2"/>
</dbReference>
<keyword evidence="3" id="KW-0804">Transcription</keyword>
<keyword evidence="6" id="KW-1185">Reference proteome</keyword>
<name>A0A1H2NPH5_PSEVA</name>
<keyword evidence="1" id="KW-0805">Transcription regulation</keyword>
<dbReference type="PRINTS" id="PR00032">
    <property type="entry name" value="HTHARAC"/>
</dbReference>
<evidence type="ECO:0000256" key="1">
    <source>
        <dbReference type="ARBA" id="ARBA00023015"/>
    </source>
</evidence>
<dbReference type="STRING" id="95300.SAMN05216558_2705"/>
<dbReference type="Pfam" id="PF12833">
    <property type="entry name" value="HTH_18"/>
    <property type="match status" value="1"/>
</dbReference>
<dbReference type="OrthoDB" id="282744at2"/>
<dbReference type="InterPro" id="IPR029442">
    <property type="entry name" value="GyrI-like"/>
</dbReference>
<evidence type="ECO:0000313" key="5">
    <source>
        <dbReference type="EMBL" id="TDB64318.1"/>
    </source>
</evidence>
<evidence type="ECO:0000256" key="2">
    <source>
        <dbReference type="ARBA" id="ARBA00023125"/>
    </source>
</evidence>
<dbReference type="PROSITE" id="PS00041">
    <property type="entry name" value="HTH_ARAC_FAMILY_1"/>
    <property type="match status" value="1"/>
</dbReference>
<dbReference type="SMART" id="SM00871">
    <property type="entry name" value="AraC_E_bind"/>
    <property type="match status" value="1"/>
</dbReference>
<dbReference type="SUPFAM" id="SSF55136">
    <property type="entry name" value="Probable bacterial effector-binding domain"/>
    <property type="match status" value="1"/>
</dbReference>
<dbReference type="InterPro" id="IPR050908">
    <property type="entry name" value="SmbC-like"/>
</dbReference>
<dbReference type="EMBL" id="RRZK01000011">
    <property type="protein sequence ID" value="TDB64318.1"/>
    <property type="molecule type" value="Genomic_DNA"/>
</dbReference>
<feature type="domain" description="HTH araC/xylS-type" evidence="4">
    <location>
        <begin position="15"/>
        <end position="114"/>
    </location>
</feature>
<evidence type="ECO:0000259" key="4">
    <source>
        <dbReference type="PROSITE" id="PS01124"/>
    </source>
</evidence>
<dbReference type="InterPro" id="IPR011256">
    <property type="entry name" value="Reg_factor_effector_dom_sf"/>
</dbReference>
<organism evidence="5 6">
    <name type="scientific">Pseudomonas vancouverensis</name>
    <dbReference type="NCBI Taxonomy" id="95300"/>
    <lineage>
        <taxon>Bacteria</taxon>
        <taxon>Pseudomonadati</taxon>
        <taxon>Pseudomonadota</taxon>
        <taxon>Gammaproteobacteria</taxon>
        <taxon>Pseudomonadales</taxon>
        <taxon>Pseudomonadaceae</taxon>
        <taxon>Pseudomonas</taxon>
    </lineage>
</organism>
<protein>
    <submittedName>
        <fullName evidence="5">Helix-turn-helix domain-containing protein</fullName>
    </submittedName>
</protein>